<dbReference type="EMBL" id="MU393474">
    <property type="protein sequence ID" value="KAI4865241.1"/>
    <property type="molecule type" value="Genomic_DNA"/>
</dbReference>
<evidence type="ECO:0000313" key="1">
    <source>
        <dbReference type="EMBL" id="KAI4865241.1"/>
    </source>
</evidence>
<sequence length="443" mass="50555">MDQTPTLALELLRQDAQEAVAAATGKGKQPEGVETDTQLAFRLFLEELQNEETFLADHQMTISIQQAVFLDEDVLAQLQEEERVAQDDHCMSVALSNGGRIDPPSAADDNGHVDDEFIEKLSCIYITGLDDAESEGDICSDGDETVAGDQPEGSAWAASRQPRKTRKRRACEACGDKKHFAELARAPCQHEYCRQCLTHLFREAMVDESLFPPRCCKVPIRLDKSRPFLDPDVVQQFRKKALEFSTPRRTYCYNPDCVSFIPPTNYVGDTATCDDCECRTCISCKGSQHGGDCPKDESLQQVIQLAREQGWQRCQNCWGMVELNTGCYHMTCRCGFQFCYVCGGAWKTCSCDHWDEHRLYERAAEIDARNDDLGDQGREINRTERVEHLMNNLRTDHECNHTRWFSRGGPRECEECSHVMPLFIYECRQCHIMACRFCRRHRL</sequence>
<dbReference type="Proteomes" id="UP001497700">
    <property type="component" value="Unassembled WGS sequence"/>
</dbReference>
<reference evidence="1 2" key="1">
    <citation type="journal article" date="2022" name="New Phytol.">
        <title>Ecological generalism drives hyperdiversity of secondary metabolite gene clusters in xylarialean endophytes.</title>
        <authorList>
            <person name="Franco M.E.E."/>
            <person name="Wisecaver J.H."/>
            <person name="Arnold A.E."/>
            <person name="Ju Y.M."/>
            <person name="Slot J.C."/>
            <person name="Ahrendt S."/>
            <person name="Moore L.P."/>
            <person name="Eastman K.E."/>
            <person name="Scott K."/>
            <person name="Konkel Z."/>
            <person name="Mondo S.J."/>
            <person name="Kuo A."/>
            <person name="Hayes R.D."/>
            <person name="Haridas S."/>
            <person name="Andreopoulos B."/>
            <person name="Riley R."/>
            <person name="LaButti K."/>
            <person name="Pangilinan J."/>
            <person name="Lipzen A."/>
            <person name="Amirebrahimi M."/>
            <person name="Yan J."/>
            <person name="Adam C."/>
            <person name="Keymanesh K."/>
            <person name="Ng V."/>
            <person name="Louie K."/>
            <person name="Northen T."/>
            <person name="Drula E."/>
            <person name="Henrissat B."/>
            <person name="Hsieh H.M."/>
            <person name="Youens-Clark K."/>
            <person name="Lutzoni F."/>
            <person name="Miadlikowska J."/>
            <person name="Eastwood D.C."/>
            <person name="Hamelin R.C."/>
            <person name="Grigoriev I.V."/>
            <person name="U'Ren J.M."/>
        </authorList>
    </citation>
    <scope>NUCLEOTIDE SEQUENCE [LARGE SCALE GENOMIC DNA]</scope>
    <source>
        <strain evidence="1 2">CBS 119005</strain>
    </source>
</reference>
<name>A0ACB9Z1J6_9PEZI</name>
<comment type="caution">
    <text evidence="1">The sequence shown here is derived from an EMBL/GenBank/DDBJ whole genome shotgun (WGS) entry which is preliminary data.</text>
</comment>
<accession>A0ACB9Z1J6</accession>
<keyword evidence="2" id="KW-1185">Reference proteome</keyword>
<protein>
    <submittedName>
        <fullName evidence="1">Uncharacterized protein</fullName>
    </submittedName>
</protein>
<organism evidence="1 2">
    <name type="scientific">Hypoxylon rubiginosum</name>
    <dbReference type="NCBI Taxonomy" id="110542"/>
    <lineage>
        <taxon>Eukaryota</taxon>
        <taxon>Fungi</taxon>
        <taxon>Dikarya</taxon>
        <taxon>Ascomycota</taxon>
        <taxon>Pezizomycotina</taxon>
        <taxon>Sordariomycetes</taxon>
        <taxon>Xylariomycetidae</taxon>
        <taxon>Xylariales</taxon>
        <taxon>Hypoxylaceae</taxon>
        <taxon>Hypoxylon</taxon>
    </lineage>
</organism>
<evidence type="ECO:0000313" key="2">
    <source>
        <dbReference type="Proteomes" id="UP001497700"/>
    </source>
</evidence>
<proteinExistence type="predicted"/>
<gene>
    <name evidence="1" type="ORF">F4820DRAFT_469896</name>
</gene>